<sequence>MSVRGIIDGFPMSEQVGVLQYLRSGAASAPGLAIKAAGNADAKTDAFSFRLGGKVYSKAALATLSLAGLGVVAAGGKKTAFLAIDATGTVTLVAVAPDGDGVTTVPEPTAGTCLFGAVTVANGSAAAFTAGTTLLDAAGLTVTYTGLSGIVPGEAL</sequence>
<gene>
    <name evidence="1" type="ORF">DesU5LDRAFT_1923</name>
</gene>
<dbReference type="AlphaFoldDB" id="I2Q1E1"/>
<proteinExistence type="predicted"/>
<reference evidence="1" key="1">
    <citation type="submission" date="2011-11" db="EMBL/GenBank/DDBJ databases">
        <title>Improved High-Quality Draft sequence of Desulfovibrio sp. U5L.</title>
        <authorList>
            <consortium name="US DOE Joint Genome Institute"/>
            <person name="Lucas S."/>
            <person name="Han J."/>
            <person name="Lapidus A."/>
            <person name="Cheng J.-F."/>
            <person name="Goodwin L."/>
            <person name="Pitluck S."/>
            <person name="Peters L."/>
            <person name="Ovchinnikova G."/>
            <person name="Held B."/>
            <person name="Detter J.C."/>
            <person name="Han C."/>
            <person name="Tapia R."/>
            <person name="Land M."/>
            <person name="Hauser L."/>
            <person name="Kyrpides N."/>
            <person name="Ivanova N."/>
            <person name="Pagani I."/>
            <person name="Gabster J."/>
            <person name="Walker C."/>
            <person name="Stolyar S."/>
            <person name="Stahl D."/>
            <person name="Arkin A."/>
            <person name="Dehal P."/>
            <person name="Hazen T."/>
            <person name="Woyke T."/>
        </authorList>
    </citation>
    <scope>NUCLEOTIDE SEQUENCE [LARGE SCALE GENOMIC DNA]</scope>
    <source>
        <strain evidence="1">U5L</strain>
    </source>
</reference>
<organism evidence="1">
    <name type="scientific">Desulfovibrio sp. U5L</name>
    <dbReference type="NCBI Taxonomy" id="596152"/>
    <lineage>
        <taxon>Bacteria</taxon>
        <taxon>Pseudomonadati</taxon>
        <taxon>Thermodesulfobacteriota</taxon>
        <taxon>Desulfovibrionia</taxon>
        <taxon>Desulfovibrionales</taxon>
        <taxon>Desulfovibrionaceae</taxon>
        <taxon>Desulfovibrio</taxon>
    </lineage>
</organism>
<dbReference type="HOGENOM" id="CLU_1683740_0_0_7"/>
<dbReference type="eggNOG" id="ENOG5031CJB">
    <property type="taxonomic scope" value="Bacteria"/>
</dbReference>
<accession>I2Q1E1</accession>
<evidence type="ECO:0000313" key="1">
    <source>
        <dbReference type="EMBL" id="EIG53597.1"/>
    </source>
</evidence>
<dbReference type="STRING" id="596152.DesU5LDRAFT_1923"/>
<dbReference type="OrthoDB" id="9844094at2"/>
<protein>
    <submittedName>
        <fullName evidence="1">Uncharacterized protein</fullName>
    </submittedName>
</protein>
<dbReference type="EMBL" id="JH600068">
    <property type="protein sequence ID" value="EIG53597.1"/>
    <property type="molecule type" value="Genomic_DNA"/>
</dbReference>
<name>I2Q1E1_9BACT</name>